<proteinExistence type="predicted"/>
<name>A0A9N7TT92_PLEPL</name>
<evidence type="ECO:0000313" key="2">
    <source>
        <dbReference type="EMBL" id="CAB1417298.1"/>
    </source>
</evidence>
<gene>
    <name evidence="2" type="ORF">PLEPLA_LOCUS5100</name>
</gene>
<organism evidence="2 3">
    <name type="scientific">Pleuronectes platessa</name>
    <name type="common">European plaice</name>
    <dbReference type="NCBI Taxonomy" id="8262"/>
    <lineage>
        <taxon>Eukaryota</taxon>
        <taxon>Metazoa</taxon>
        <taxon>Chordata</taxon>
        <taxon>Craniata</taxon>
        <taxon>Vertebrata</taxon>
        <taxon>Euteleostomi</taxon>
        <taxon>Actinopterygii</taxon>
        <taxon>Neopterygii</taxon>
        <taxon>Teleostei</taxon>
        <taxon>Neoteleostei</taxon>
        <taxon>Acanthomorphata</taxon>
        <taxon>Carangaria</taxon>
        <taxon>Pleuronectiformes</taxon>
        <taxon>Pleuronectoidei</taxon>
        <taxon>Pleuronectidae</taxon>
        <taxon>Pleuronectes</taxon>
    </lineage>
</organism>
<accession>A0A9N7TT92</accession>
<protein>
    <submittedName>
        <fullName evidence="2">Uncharacterized protein</fullName>
    </submittedName>
</protein>
<dbReference type="Proteomes" id="UP001153269">
    <property type="component" value="Unassembled WGS sequence"/>
</dbReference>
<dbReference type="AlphaFoldDB" id="A0A9N7TT92"/>
<feature type="region of interest" description="Disordered" evidence="1">
    <location>
        <begin position="1"/>
        <end position="21"/>
    </location>
</feature>
<comment type="caution">
    <text evidence="2">The sequence shown here is derived from an EMBL/GenBank/DDBJ whole genome shotgun (WGS) entry which is preliminary data.</text>
</comment>
<keyword evidence="3" id="KW-1185">Reference proteome</keyword>
<dbReference type="EMBL" id="CADEAL010000258">
    <property type="protein sequence ID" value="CAB1417298.1"/>
    <property type="molecule type" value="Genomic_DNA"/>
</dbReference>
<reference evidence="2" key="1">
    <citation type="submission" date="2020-03" db="EMBL/GenBank/DDBJ databases">
        <authorList>
            <person name="Weist P."/>
        </authorList>
    </citation>
    <scope>NUCLEOTIDE SEQUENCE</scope>
</reference>
<sequence length="104" mass="11692">MKPPLGASRGPRDNNAGSQAHKLRCSEVACVAMVTSSWLLCRVTRSRELFPGEQAQLTSRRSLLKSQWPYMQETSPWNGPRHWGSGEQEHALLAHCIMGRQDPH</sequence>
<evidence type="ECO:0000256" key="1">
    <source>
        <dbReference type="SAM" id="MobiDB-lite"/>
    </source>
</evidence>
<evidence type="ECO:0000313" key="3">
    <source>
        <dbReference type="Proteomes" id="UP001153269"/>
    </source>
</evidence>